<accession>A0ABY0NFW3</accession>
<dbReference type="EMBL" id="FNBZ01000001">
    <property type="protein sequence ID" value="SDF40791.1"/>
    <property type="molecule type" value="Genomic_DNA"/>
</dbReference>
<comment type="caution">
    <text evidence="5">The sequence shown here is derived from an EMBL/GenBank/DDBJ whole genome shotgun (WGS) entry which is preliminary data.</text>
</comment>
<dbReference type="RefSeq" id="WP_091855698.1">
    <property type="nucleotide sequence ID" value="NZ_FNBZ01000001.1"/>
</dbReference>
<dbReference type="PANTHER" id="PTHR30290">
    <property type="entry name" value="PERIPLASMIC BINDING COMPONENT OF ABC TRANSPORTER"/>
    <property type="match status" value="1"/>
</dbReference>
<dbReference type="InterPro" id="IPR039424">
    <property type="entry name" value="SBP_5"/>
</dbReference>
<dbReference type="PIRSF" id="PIRSF002741">
    <property type="entry name" value="MppA"/>
    <property type="match status" value="1"/>
</dbReference>
<gene>
    <name evidence="5" type="ORF">SAMN05421844_101544</name>
</gene>
<dbReference type="Gene3D" id="3.90.76.10">
    <property type="entry name" value="Dipeptide-binding Protein, Domain 1"/>
    <property type="match status" value="1"/>
</dbReference>
<evidence type="ECO:0000259" key="4">
    <source>
        <dbReference type="Pfam" id="PF00496"/>
    </source>
</evidence>
<protein>
    <submittedName>
        <fullName evidence="5">Peptide/nickel transport system substrate-binding protein</fullName>
    </submittedName>
</protein>
<evidence type="ECO:0000256" key="1">
    <source>
        <dbReference type="ARBA" id="ARBA00004418"/>
    </source>
</evidence>
<name>A0ABY0NFW3_9HYPH</name>
<evidence type="ECO:0000313" key="6">
    <source>
        <dbReference type="Proteomes" id="UP000199468"/>
    </source>
</evidence>
<dbReference type="Proteomes" id="UP000199468">
    <property type="component" value="Unassembled WGS sequence"/>
</dbReference>
<dbReference type="CDD" id="cd08502">
    <property type="entry name" value="PBP2_NikA_DppA_OppA_like_16"/>
    <property type="match status" value="1"/>
</dbReference>
<comment type="subcellular location">
    <subcellularLocation>
        <location evidence="1">Periplasm</location>
    </subcellularLocation>
</comment>
<dbReference type="SUPFAM" id="SSF53850">
    <property type="entry name" value="Periplasmic binding protein-like II"/>
    <property type="match status" value="1"/>
</dbReference>
<dbReference type="Pfam" id="PF00496">
    <property type="entry name" value="SBP_bac_5"/>
    <property type="match status" value="1"/>
</dbReference>
<keyword evidence="3" id="KW-0732">Signal</keyword>
<dbReference type="InterPro" id="IPR030678">
    <property type="entry name" value="Peptide/Ni-bd"/>
</dbReference>
<proteinExistence type="inferred from homology"/>
<evidence type="ECO:0000256" key="2">
    <source>
        <dbReference type="ARBA" id="ARBA00005695"/>
    </source>
</evidence>
<keyword evidence="6" id="KW-1185">Reference proteome</keyword>
<dbReference type="Gene3D" id="3.40.190.10">
    <property type="entry name" value="Periplasmic binding protein-like II"/>
    <property type="match status" value="1"/>
</dbReference>
<comment type="similarity">
    <text evidence="2">Belongs to the bacterial solute-binding protein 5 family.</text>
</comment>
<evidence type="ECO:0000313" key="5">
    <source>
        <dbReference type="EMBL" id="SDF40791.1"/>
    </source>
</evidence>
<sequence>MLNRRQFIGAAGAAAIARPAIAQGTAARTLKFIPETNLAILDPVVTTAAVSTTHGYCVFDNLFAVDDQLRPQPQMAAGATTADDGKTYEIKLRDGLKFHDGEPVRARDCVASLKRWSTRDSFGQALGTVVDEWQAVDDKTIRVRLKRPFPQFLRALGKPHSSAAFIMPERIANSDPMTPVKEMVGSGPFRFVANEFVPGSRIVYEKFEGYVPRQEPANWTAGGKRVNFDRLEWHVITDAATAASALQRGEVDWWERPLPDLMSTLTSDKNVTTSTLDPYGLILGMRFNHLEAPFNNPALRRAILAAVTQDDYMQTVMAGDTDSYRVCRAMFPCGLPGVNELGAGIMKQPPDLKAARAAIEASGYKGEKIVMLHAADHPLIAPLGDITADLLKRLGLNVDVQTMDWGTVVQRRTSKEPVERGGWSIFHTNWPGSSVTNPAENLYIRGAGASGWFGWHDSPEMESLTAQWLASTDEGRAQKLLDDIQRSALNTVPVVPLGQIIPKTAYRSNLQGILTASSPLFWNVRRA</sequence>
<dbReference type="PROSITE" id="PS01040">
    <property type="entry name" value="SBP_BACTERIAL_5"/>
    <property type="match status" value="1"/>
</dbReference>
<dbReference type="PANTHER" id="PTHR30290:SF38">
    <property type="entry name" value="D,D-DIPEPTIDE-BINDING PERIPLASMIC PROTEIN DDPA-RELATED"/>
    <property type="match status" value="1"/>
</dbReference>
<dbReference type="InterPro" id="IPR000914">
    <property type="entry name" value="SBP_5_dom"/>
</dbReference>
<dbReference type="InterPro" id="IPR023765">
    <property type="entry name" value="SBP_5_CS"/>
</dbReference>
<reference evidence="5 6" key="1">
    <citation type="submission" date="2016-10" db="EMBL/GenBank/DDBJ databases">
        <authorList>
            <person name="Varghese N."/>
            <person name="Submissions S."/>
        </authorList>
    </citation>
    <scope>NUCLEOTIDE SEQUENCE [LARGE SCALE GENOMIC DNA]</scope>
    <source>
        <strain evidence="5 6">DSM 26672</strain>
    </source>
</reference>
<organism evidence="5 6">
    <name type="scientific">Bosea robiniae</name>
    <dbReference type="NCBI Taxonomy" id="1036780"/>
    <lineage>
        <taxon>Bacteria</taxon>
        <taxon>Pseudomonadati</taxon>
        <taxon>Pseudomonadota</taxon>
        <taxon>Alphaproteobacteria</taxon>
        <taxon>Hyphomicrobiales</taxon>
        <taxon>Boseaceae</taxon>
        <taxon>Bosea</taxon>
    </lineage>
</organism>
<feature type="domain" description="Solute-binding protein family 5" evidence="4">
    <location>
        <begin position="71"/>
        <end position="443"/>
    </location>
</feature>
<dbReference type="Gene3D" id="3.10.105.10">
    <property type="entry name" value="Dipeptide-binding Protein, Domain 3"/>
    <property type="match status" value="1"/>
</dbReference>
<evidence type="ECO:0000256" key="3">
    <source>
        <dbReference type="ARBA" id="ARBA00022729"/>
    </source>
</evidence>